<name>A0A2H3LB15_9CHLR</name>
<dbReference type="PANTHER" id="PTHR23513:SF11">
    <property type="entry name" value="STAPHYLOFERRIN A TRANSPORTER"/>
    <property type="match status" value="1"/>
</dbReference>
<evidence type="ECO:0000256" key="6">
    <source>
        <dbReference type="ARBA" id="ARBA00023136"/>
    </source>
</evidence>
<accession>A0A2H3LB15</accession>
<feature type="transmembrane region" description="Helical" evidence="7">
    <location>
        <begin position="357"/>
        <end position="380"/>
    </location>
</feature>
<feature type="transmembrane region" description="Helical" evidence="7">
    <location>
        <begin position="235"/>
        <end position="254"/>
    </location>
</feature>
<organism evidence="9 10">
    <name type="scientific">Candidatus Chloroploca asiatica</name>
    <dbReference type="NCBI Taxonomy" id="1506545"/>
    <lineage>
        <taxon>Bacteria</taxon>
        <taxon>Bacillati</taxon>
        <taxon>Chloroflexota</taxon>
        <taxon>Chloroflexia</taxon>
        <taxon>Chloroflexales</taxon>
        <taxon>Chloroflexineae</taxon>
        <taxon>Oscillochloridaceae</taxon>
        <taxon>Candidatus Chloroploca</taxon>
    </lineage>
</organism>
<dbReference type="GO" id="GO:0022857">
    <property type="term" value="F:transmembrane transporter activity"/>
    <property type="evidence" value="ECO:0007669"/>
    <property type="project" value="InterPro"/>
</dbReference>
<evidence type="ECO:0000256" key="3">
    <source>
        <dbReference type="ARBA" id="ARBA00022475"/>
    </source>
</evidence>
<dbReference type="Gene3D" id="1.20.1250.20">
    <property type="entry name" value="MFS general substrate transporter like domains"/>
    <property type="match status" value="1"/>
</dbReference>
<keyword evidence="2" id="KW-0813">Transport</keyword>
<keyword evidence="6 7" id="KW-0472">Membrane</keyword>
<dbReference type="InterPro" id="IPR036259">
    <property type="entry name" value="MFS_trans_sf"/>
</dbReference>
<keyword evidence="4 7" id="KW-0812">Transmembrane</keyword>
<protein>
    <submittedName>
        <fullName evidence="9">MFS transporter</fullName>
    </submittedName>
</protein>
<feature type="transmembrane region" description="Helical" evidence="7">
    <location>
        <begin position="266"/>
        <end position="287"/>
    </location>
</feature>
<dbReference type="OrthoDB" id="9775268at2"/>
<keyword evidence="3" id="KW-1003">Cell membrane</keyword>
<feature type="transmembrane region" description="Helical" evidence="7">
    <location>
        <begin position="58"/>
        <end position="79"/>
    </location>
</feature>
<dbReference type="SUPFAM" id="SSF103473">
    <property type="entry name" value="MFS general substrate transporter"/>
    <property type="match status" value="1"/>
</dbReference>
<evidence type="ECO:0000256" key="4">
    <source>
        <dbReference type="ARBA" id="ARBA00022692"/>
    </source>
</evidence>
<feature type="domain" description="Major facilitator superfamily (MFS) profile" evidence="8">
    <location>
        <begin position="25"/>
        <end position="409"/>
    </location>
</feature>
<sequence length="414" mass="44085">MTVSPSPTVTDARLPQFLRALRHRNYRLFFIGQLISLTGTWMQSVAQGWLVLRLTDSPALLGIVAAASSLPVLLFSLQAGTVVDRVSKQKLLLATQVAAMLLAISLAVLTISGLIQVWHILVMAMLLGFVNAFDAPTRQSFTVEMVGREDLLNAIALNSSIFNAARMIGPAVAGLLVALIGEGPAFALNAVSFIFVIASLLMMRLPPFTAPKASRSSDQLKEGLRYIKQERRVQALLIQAMAISLFCFVHIPLLPVFARDVLGTGAAGLGALSSASGFGALIAALILAQLGDKLRRGRLLIFAALLYPLLMIIFTTTRLLPLAMLLIGVAGWAGVTTMALTNTLIQALVPDALRGRVMSVFTLILMGMSPMGGLAAGVLAEMVGSVPLVVAASAVIGWAIIIVVNWRAPFLRQL</sequence>
<dbReference type="InterPro" id="IPR010290">
    <property type="entry name" value="TM_effector"/>
</dbReference>
<comment type="subcellular location">
    <subcellularLocation>
        <location evidence="1">Cell membrane</location>
        <topology evidence="1">Multi-pass membrane protein</topology>
    </subcellularLocation>
</comment>
<feature type="transmembrane region" description="Helical" evidence="7">
    <location>
        <begin position="91"/>
        <end position="111"/>
    </location>
</feature>
<keyword evidence="10" id="KW-1185">Reference proteome</keyword>
<dbReference type="Proteomes" id="UP000220922">
    <property type="component" value="Unassembled WGS sequence"/>
</dbReference>
<feature type="transmembrane region" description="Helical" evidence="7">
    <location>
        <begin position="386"/>
        <end position="406"/>
    </location>
</feature>
<feature type="transmembrane region" description="Helical" evidence="7">
    <location>
        <begin position="299"/>
        <end position="316"/>
    </location>
</feature>
<keyword evidence="5 7" id="KW-1133">Transmembrane helix</keyword>
<dbReference type="GO" id="GO:0005886">
    <property type="term" value="C:plasma membrane"/>
    <property type="evidence" value="ECO:0007669"/>
    <property type="project" value="UniProtKB-SubCell"/>
</dbReference>
<evidence type="ECO:0000256" key="7">
    <source>
        <dbReference type="SAM" id="Phobius"/>
    </source>
</evidence>
<dbReference type="AlphaFoldDB" id="A0A2H3LB15"/>
<evidence type="ECO:0000256" key="1">
    <source>
        <dbReference type="ARBA" id="ARBA00004651"/>
    </source>
</evidence>
<feature type="transmembrane region" description="Helical" evidence="7">
    <location>
        <begin position="322"/>
        <end position="345"/>
    </location>
</feature>
<evidence type="ECO:0000256" key="5">
    <source>
        <dbReference type="ARBA" id="ARBA00022989"/>
    </source>
</evidence>
<dbReference type="RefSeq" id="WP_097651783.1">
    <property type="nucleotide sequence ID" value="NZ_LYXE01000066.1"/>
</dbReference>
<dbReference type="PANTHER" id="PTHR23513">
    <property type="entry name" value="INTEGRAL MEMBRANE EFFLUX PROTEIN-RELATED"/>
    <property type="match status" value="1"/>
</dbReference>
<dbReference type="CDD" id="cd06173">
    <property type="entry name" value="MFS_MefA_like"/>
    <property type="match status" value="1"/>
</dbReference>
<proteinExistence type="predicted"/>
<dbReference type="EMBL" id="LYXE01000066">
    <property type="protein sequence ID" value="PDV99588.1"/>
    <property type="molecule type" value="Genomic_DNA"/>
</dbReference>
<evidence type="ECO:0000256" key="2">
    <source>
        <dbReference type="ARBA" id="ARBA00022448"/>
    </source>
</evidence>
<evidence type="ECO:0000313" key="9">
    <source>
        <dbReference type="EMBL" id="PDV99588.1"/>
    </source>
</evidence>
<reference evidence="9 10" key="1">
    <citation type="submission" date="2016-05" db="EMBL/GenBank/DDBJ databases">
        <authorList>
            <person name="Lavstsen T."/>
            <person name="Jespersen J.S."/>
        </authorList>
    </citation>
    <scope>NUCLEOTIDE SEQUENCE [LARGE SCALE GENOMIC DNA]</scope>
    <source>
        <strain evidence="9 10">B7-9</strain>
    </source>
</reference>
<feature type="transmembrane region" description="Helical" evidence="7">
    <location>
        <begin position="28"/>
        <end position="52"/>
    </location>
</feature>
<evidence type="ECO:0000259" key="8">
    <source>
        <dbReference type="PROSITE" id="PS50850"/>
    </source>
</evidence>
<dbReference type="Pfam" id="PF05977">
    <property type="entry name" value="MFS_3"/>
    <property type="match status" value="1"/>
</dbReference>
<comment type="caution">
    <text evidence="9">The sequence shown here is derived from an EMBL/GenBank/DDBJ whole genome shotgun (WGS) entry which is preliminary data.</text>
</comment>
<evidence type="ECO:0000313" key="10">
    <source>
        <dbReference type="Proteomes" id="UP000220922"/>
    </source>
</evidence>
<dbReference type="PROSITE" id="PS50850">
    <property type="entry name" value="MFS"/>
    <property type="match status" value="1"/>
</dbReference>
<dbReference type="InterPro" id="IPR020846">
    <property type="entry name" value="MFS_dom"/>
</dbReference>
<gene>
    <name evidence="9" type="ORF">A9Q02_11610</name>
</gene>
<feature type="transmembrane region" description="Helical" evidence="7">
    <location>
        <begin position="186"/>
        <end position="205"/>
    </location>
</feature>